<dbReference type="EMBL" id="ACFU01000009">
    <property type="protein sequence ID" value="EEF14180.1"/>
    <property type="molecule type" value="Genomic_DNA"/>
</dbReference>
<protein>
    <submittedName>
        <fullName evidence="1">Uncharacterized protein</fullName>
    </submittedName>
</protein>
<dbReference type="Proteomes" id="UP000003082">
    <property type="component" value="Unassembled WGS sequence"/>
</dbReference>
<dbReference type="AlphaFoldDB" id="B9D1D9"/>
<comment type="caution">
    <text evidence="1">The sequence shown here is derived from an EMBL/GenBank/DDBJ whole genome shotgun (WGS) entry which is preliminary data.</text>
</comment>
<dbReference type="STRING" id="553218.CAMRE0001_0596"/>
<gene>
    <name evidence="1" type="ORF">CAMRE0001_0596</name>
</gene>
<accession>B9D1D9</accession>
<organism evidence="1 2">
    <name type="scientific">Campylobacter rectus RM3267</name>
    <dbReference type="NCBI Taxonomy" id="553218"/>
    <lineage>
        <taxon>Bacteria</taxon>
        <taxon>Pseudomonadati</taxon>
        <taxon>Campylobacterota</taxon>
        <taxon>Epsilonproteobacteria</taxon>
        <taxon>Campylobacterales</taxon>
        <taxon>Campylobacteraceae</taxon>
        <taxon>Campylobacter</taxon>
    </lineage>
</organism>
<evidence type="ECO:0000313" key="1">
    <source>
        <dbReference type="EMBL" id="EEF14180.1"/>
    </source>
</evidence>
<sequence length="51" mass="5680">MRAVVVEISNELADGIYVIVVKNGLEKSSFLKLKKNISWAMKKLGCIKSNI</sequence>
<reference evidence="1 2" key="1">
    <citation type="submission" date="2008-08" db="EMBL/GenBank/DDBJ databases">
        <authorList>
            <person name="Madupu R."/>
            <person name="Durkin A.S."/>
            <person name="Torralba M."/>
            <person name="Methe B."/>
            <person name="Sutton G.G."/>
            <person name="Strausberg R.L."/>
            <person name="Nelson K.E."/>
        </authorList>
    </citation>
    <scope>NUCLEOTIDE SEQUENCE [LARGE SCALE GENOMIC DNA]</scope>
    <source>
        <strain evidence="1 2">RM3267</strain>
    </source>
</reference>
<evidence type="ECO:0000313" key="2">
    <source>
        <dbReference type="Proteomes" id="UP000003082"/>
    </source>
</evidence>
<proteinExistence type="predicted"/>
<keyword evidence="2" id="KW-1185">Reference proteome</keyword>
<name>B9D1D9_CAMRE</name>